<sequence length="261" mass="29882">MGKRIALTNGRRLVDDVIRMANRTPLASIACDWELREVAQLRRMAKPRISWNVLVMKAMAAVAEQMPMLKQGYVSFPWGHLYEHHQSVGMMTMSRQYRGEERLLFARFNEPNNHTLVDLQAQYDFYRKAPIEEIKQFRHQIMFAKCPSLLRRFAWWALFNVWPVKRAFHMGTFGMSISGHRGAYGSKHLGPNTATIGVDPMPKNGISRALFTFDHRVIDGAPASEIVLRTRNILNTAIRQELAKMAGVHPATLQPLKRNAA</sequence>
<dbReference type="STRING" id="980251.GCA_001642875_00022"/>
<accession>A0A5B9PB40</accession>
<dbReference type="AlphaFoldDB" id="A0A5B9PB40"/>
<name>A0A5B9PB40_9BACT</name>
<dbReference type="InterPro" id="IPR023213">
    <property type="entry name" value="CAT-like_dom_sf"/>
</dbReference>
<reference evidence="1 2" key="1">
    <citation type="submission" date="2019-08" db="EMBL/GenBank/DDBJ databases">
        <title>Deep-cultivation of Planctomycetes and their phenomic and genomic characterization uncovers novel biology.</title>
        <authorList>
            <person name="Wiegand S."/>
            <person name="Jogler M."/>
            <person name="Boedeker C."/>
            <person name="Pinto D."/>
            <person name="Vollmers J."/>
            <person name="Rivas-Marin E."/>
            <person name="Kohn T."/>
            <person name="Peeters S.H."/>
            <person name="Heuer A."/>
            <person name="Rast P."/>
            <person name="Oberbeckmann S."/>
            <person name="Bunk B."/>
            <person name="Jeske O."/>
            <person name="Meyerdierks A."/>
            <person name="Storesund J.E."/>
            <person name="Kallscheuer N."/>
            <person name="Luecker S."/>
            <person name="Lage O.M."/>
            <person name="Pohl T."/>
            <person name="Merkel B.J."/>
            <person name="Hornburger P."/>
            <person name="Mueller R.-W."/>
            <person name="Bruemmer F."/>
            <person name="Labrenz M."/>
            <person name="Spormann A.M."/>
            <person name="Op den Camp H."/>
            <person name="Overmann J."/>
            <person name="Amann R."/>
            <person name="Jetten M.S.M."/>
            <person name="Mascher T."/>
            <person name="Medema M.H."/>
            <person name="Devos D.P."/>
            <person name="Kaster A.-K."/>
            <person name="Ovreas L."/>
            <person name="Rohde M."/>
            <person name="Galperin M.Y."/>
            <person name="Jogler C."/>
        </authorList>
    </citation>
    <scope>NUCLEOTIDE SEQUENCE [LARGE SCALE GENOMIC DNA]</scope>
    <source>
        <strain evidence="1 2">FC18</strain>
    </source>
</reference>
<evidence type="ECO:0000313" key="1">
    <source>
        <dbReference type="EMBL" id="QEG22405.1"/>
    </source>
</evidence>
<dbReference type="EMBL" id="CP042912">
    <property type="protein sequence ID" value="QEG22405.1"/>
    <property type="molecule type" value="Genomic_DNA"/>
</dbReference>
<dbReference type="OrthoDB" id="8059310at2"/>
<dbReference type="Gene3D" id="3.30.559.10">
    <property type="entry name" value="Chloramphenicol acetyltransferase-like domain"/>
    <property type="match status" value="1"/>
</dbReference>
<organism evidence="1 2">
    <name type="scientific">Mariniblastus fucicola</name>
    <dbReference type="NCBI Taxonomy" id="980251"/>
    <lineage>
        <taxon>Bacteria</taxon>
        <taxon>Pseudomonadati</taxon>
        <taxon>Planctomycetota</taxon>
        <taxon>Planctomycetia</taxon>
        <taxon>Pirellulales</taxon>
        <taxon>Pirellulaceae</taxon>
        <taxon>Mariniblastus</taxon>
    </lineage>
</organism>
<dbReference type="SUPFAM" id="SSF52777">
    <property type="entry name" value="CoA-dependent acyltransferases"/>
    <property type="match status" value="1"/>
</dbReference>
<dbReference type="Proteomes" id="UP000322214">
    <property type="component" value="Chromosome"/>
</dbReference>
<protein>
    <submittedName>
        <fullName evidence="1">Branched-chain alpha-keto acid dehydrogenase subunit E2</fullName>
    </submittedName>
</protein>
<dbReference type="KEGG" id="mff:MFFC18_22850"/>
<dbReference type="RefSeq" id="WP_075081497.1">
    <property type="nucleotide sequence ID" value="NZ_CP042912.1"/>
</dbReference>
<gene>
    <name evidence="1" type="ORF">MFFC18_22850</name>
</gene>
<evidence type="ECO:0000313" key="2">
    <source>
        <dbReference type="Proteomes" id="UP000322214"/>
    </source>
</evidence>
<keyword evidence="2" id="KW-1185">Reference proteome</keyword>
<proteinExistence type="predicted"/>